<name>X1NF45_9ZZZZ</name>
<dbReference type="AlphaFoldDB" id="X1NF45"/>
<gene>
    <name evidence="1" type="ORF">S06H3_44814</name>
</gene>
<proteinExistence type="predicted"/>
<organism evidence="1">
    <name type="scientific">marine sediment metagenome</name>
    <dbReference type="NCBI Taxonomy" id="412755"/>
    <lineage>
        <taxon>unclassified sequences</taxon>
        <taxon>metagenomes</taxon>
        <taxon>ecological metagenomes</taxon>
    </lineage>
</organism>
<comment type="caution">
    <text evidence="1">The sequence shown here is derived from an EMBL/GenBank/DDBJ whole genome shotgun (WGS) entry which is preliminary data.</text>
</comment>
<reference evidence="1" key="1">
    <citation type="journal article" date="2014" name="Front. Microbiol.">
        <title>High frequency of phylogenetically diverse reductive dehalogenase-homologous genes in deep subseafloor sedimentary metagenomes.</title>
        <authorList>
            <person name="Kawai M."/>
            <person name="Futagami T."/>
            <person name="Toyoda A."/>
            <person name="Takaki Y."/>
            <person name="Nishi S."/>
            <person name="Hori S."/>
            <person name="Arai W."/>
            <person name="Tsubouchi T."/>
            <person name="Morono Y."/>
            <person name="Uchiyama I."/>
            <person name="Ito T."/>
            <person name="Fujiyama A."/>
            <person name="Inagaki F."/>
            <person name="Takami H."/>
        </authorList>
    </citation>
    <scope>NUCLEOTIDE SEQUENCE</scope>
    <source>
        <strain evidence="1">Expedition CK06-06</strain>
    </source>
</reference>
<accession>X1NF45</accession>
<feature type="non-terminal residue" evidence="1">
    <location>
        <position position="44"/>
    </location>
</feature>
<dbReference type="EMBL" id="BARV01027912">
    <property type="protein sequence ID" value="GAI42642.1"/>
    <property type="molecule type" value="Genomic_DNA"/>
</dbReference>
<protein>
    <submittedName>
        <fullName evidence="1">Uncharacterized protein</fullName>
    </submittedName>
</protein>
<evidence type="ECO:0000313" key="1">
    <source>
        <dbReference type="EMBL" id="GAI42642.1"/>
    </source>
</evidence>
<sequence length="44" mass="4793">MEKMVRRPAVAGTFYEGTKGALLKQIEDCYTHPLGPGKLPTISS</sequence>